<proteinExistence type="predicted"/>
<evidence type="ECO:0000313" key="1">
    <source>
        <dbReference type="EMBL" id="CAI9976634.1"/>
    </source>
</evidence>
<keyword evidence="3" id="KW-1185">Reference proteome</keyword>
<protein>
    <submittedName>
        <fullName evidence="2">Hypothetical_protein</fullName>
    </submittedName>
</protein>
<dbReference type="EMBL" id="CAXDID020000015">
    <property type="protein sequence ID" value="CAL5982936.1"/>
    <property type="molecule type" value="Genomic_DNA"/>
</dbReference>
<dbReference type="AlphaFoldDB" id="A0AA86RE09"/>
<organism evidence="1">
    <name type="scientific">Hexamita inflata</name>
    <dbReference type="NCBI Taxonomy" id="28002"/>
    <lineage>
        <taxon>Eukaryota</taxon>
        <taxon>Metamonada</taxon>
        <taxon>Diplomonadida</taxon>
        <taxon>Hexamitidae</taxon>
        <taxon>Hexamitinae</taxon>
        <taxon>Hexamita</taxon>
    </lineage>
</organism>
<reference evidence="1" key="1">
    <citation type="submission" date="2023-06" db="EMBL/GenBank/DDBJ databases">
        <authorList>
            <person name="Kurt Z."/>
        </authorList>
    </citation>
    <scope>NUCLEOTIDE SEQUENCE</scope>
</reference>
<evidence type="ECO:0000313" key="3">
    <source>
        <dbReference type="Proteomes" id="UP001642409"/>
    </source>
</evidence>
<name>A0AA86RE09_9EUKA</name>
<comment type="caution">
    <text evidence="1">The sequence shown here is derived from an EMBL/GenBank/DDBJ whole genome shotgun (WGS) entry which is preliminary data.</text>
</comment>
<dbReference type="Proteomes" id="UP001642409">
    <property type="component" value="Unassembled WGS sequence"/>
</dbReference>
<dbReference type="EMBL" id="CATOUU010001174">
    <property type="protein sequence ID" value="CAI9976634.1"/>
    <property type="molecule type" value="Genomic_DNA"/>
</dbReference>
<gene>
    <name evidence="1" type="ORF">HINF_LOCUS64279</name>
    <name evidence="2" type="ORF">HINF_LOCUS7379</name>
</gene>
<sequence>MNKKDDQEYLHSENIETIPNNSFATPINLTYSESVEKLDIEEQQQFVQLQVNLEHFTQKQIQQIITKFQEYLTDQEIVEQEGQFAVLTVKKVHQNRITFSINTLQTKQLLSNLVCTLIQNPNEKYEIIEPENIDSLKAQDKYVQLQVKLENLSKKVTSKILLEFQKLCQDWQEKVELKGEFAILTVKETKQEFVTNSISSLKFIIPKNNFYCSLKEMQVHNDNKENIMAKLPQKQQKPIVISTQMQSVKEEILQLDQFIQLKVNLERFNQYEKVLLINQFEEYLDFEEIVFQDTQFAVLVVKTENRNRIIQQINTLKIKVLLDNLVCTQIQKQQNNSDFIQLQVNLAESFSQKVISVILNLIQSYFNEQEYLKIEGNQVILNIKKENEKDLTYLIENQYIRAVQNANLICIDQEKPVSQCITNCTYKHFIVDLTQPDSFDLQ</sequence>
<evidence type="ECO:0000313" key="2">
    <source>
        <dbReference type="EMBL" id="CAL5982936.1"/>
    </source>
</evidence>
<accession>A0AA86RE09</accession>
<reference evidence="2 3" key="2">
    <citation type="submission" date="2024-07" db="EMBL/GenBank/DDBJ databases">
        <authorList>
            <person name="Akdeniz Z."/>
        </authorList>
    </citation>
    <scope>NUCLEOTIDE SEQUENCE [LARGE SCALE GENOMIC DNA]</scope>
</reference>